<dbReference type="EMBL" id="JAIZAY010000002">
    <property type="protein sequence ID" value="KAJ8046820.1"/>
    <property type="molecule type" value="Genomic_DNA"/>
</dbReference>
<evidence type="ECO:0000313" key="3">
    <source>
        <dbReference type="Proteomes" id="UP001152320"/>
    </source>
</evidence>
<dbReference type="Proteomes" id="UP001152320">
    <property type="component" value="Chromosome 2"/>
</dbReference>
<accession>A0A9Q1CLE3</accession>
<gene>
    <name evidence="2" type="ORF">HOLleu_05621</name>
</gene>
<sequence length="173" mass="19816">MPRRSGGISRCRNTTPAPDPETYYRQNVAIPFLDHIQSDQEQQFSGLSSVVEKIQFLVPSVLCSLSTTPDVSELAQFYEQDLPSSELLQSEVRMWRTSNMGIDHVDRAKTLVRSLKLCDRQLYPNVHEHRSNHASNKLRVRTQFQSDAKITYLPEGFHDRALSLCSCYDARTL</sequence>
<name>A0A9Q1CLE3_HOLLE</name>
<evidence type="ECO:0000256" key="1">
    <source>
        <dbReference type="SAM" id="MobiDB-lite"/>
    </source>
</evidence>
<proteinExistence type="predicted"/>
<evidence type="ECO:0000313" key="2">
    <source>
        <dbReference type="EMBL" id="KAJ8046820.1"/>
    </source>
</evidence>
<protein>
    <submittedName>
        <fullName evidence="2">52 kDa repressor of the inhibitor of the protein kinase</fullName>
    </submittedName>
</protein>
<comment type="caution">
    <text evidence="2">The sequence shown here is derived from an EMBL/GenBank/DDBJ whole genome shotgun (WGS) entry which is preliminary data.</text>
</comment>
<feature type="region of interest" description="Disordered" evidence="1">
    <location>
        <begin position="1"/>
        <end position="20"/>
    </location>
</feature>
<reference evidence="2" key="1">
    <citation type="submission" date="2021-10" db="EMBL/GenBank/DDBJ databases">
        <title>Tropical sea cucumber genome reveals ecological adaptation and Cuvierian tubules defense mechanism.</title>
        <authorList>
            <person name="Chen T."/>
        </authorList>
    </citation>
    <scope>NUCLEOTIDE SEQUENCE</scope>
    <source>
        <strain evidence="2">Nanhai2018</strain>
        <tissue evidence="2">Muscle</tissue>
    </source>
</reference>
<organism evidence="2 3">
    <name type="scientific">Holothuria leucospilota</name>
    <name type="common">Black long sea cucumber</name>
    <name type="synonym">Mertensiothuria leucospilota</name>
    <dbReference type="NCBI Taxonomy" id="206669"/>
    <lineage>
        <taxon>Eukaryota</taxon>
        <taxon>Metazoa</taxon>
        <taxon>Echinodermata</taxon>
        <taxon>Eleutherozoa</taxon>
        <taxon>Echinozoa</taxon>
        <taxon>Holothuroidea</taxon>
        <taxon>Aspidochirotacea</taxon>
        <taxon>Aspidochirotida</taxon>
        <taxon>Holothuriidae</taxon>
        <taxon>Holothuria</taxon>
    </lineage>
</organism>
<dbReference type="OrthoDB" id="5985573at2759"/>
<keyword evidence="3" id="KW-1185">Reference proteome</keyword>
<dbReference type="AlphaFoldDB" id="A0A9Q1CLE3"/>